<sequence>MLGTVLMVVYCVAIVALFGVLLALAFTPYPAHRDWFLD</sequence>
<dbReference type="EMBL" id="MH588546">
    <property type="protein sequence ID" value="AXQ69522.1"/>
    <property type="molecule type" value="Genomic_DNA"/>
</dbReference>
<reference evidence="3" key="1">
    <citation type="submission" date="2018-07" db="EMBL/GenBank/DDBJ databases">
        <title>Giant CbK-like Caulobacter bacteriophages have genetically divergent genomes.</title>
        <authorList>
            <person name="Wilson K.M."/>
            <person name="Ely B."/>
        </authorList>
    </citation>
    <scope>NUCLEOTIDE SEQUENCE [LARGE SCALE GENOMIC DNA]</scope>
</reference>
<evidence type="ECO:0000256" key="1">
    <source>
        <dbReference type="SAM" id="Phobius"/>
    </source>
</evidence>
<proteinExistence type="predicted"/>
<name>A0A385EF98_9CAUD</name>
<evidence type="ECO:0000313" key="2">
    <source>
        <dbReference type="EMBL" id="AXQ69522.1"/>
    </source>
</evidence>
<dbReference type="Proteomes" id="UP000259421">
    <property type="component" value="Segment"/>
</dbReference>
<evidence type="ECO:0000313" key="3">
    <source>
        <dbReference type="Proteomes" id="UP000259421"/>
    </source>
</evidence>
<feature type="transmembrane region" description="Helical" evidence="1">
    <location>
        <begin position="6"/>
        <end position="26"/>
    </location>
</feature>
<accession>A0A385EF98</accession>
<keyword evidence="1" id="KW-0812">Transmembrane</keyword>
<keyword evidence="1" id="KW-0472">Membrane</keyword>
<organism evidence="2 3">
    <name type="scientific">Caulobacter phage CcrBL9</name>
    <dbReference type="NCBI Taxonomy" id="2283270"/>
    <lineage>
        <taxon>Viruses</taxon>
        <taxon>Duplodnaviria</taxon>
        <taxon>Heunggongvirae</taxon>
        <taxon>Uroviricota</taxon>
        <taxon>Caudoviricetes</taxon>
        <taxon>Jeanschmidtviridae</taxon>
        <taxon>Bertelyvirus</taxon>
        <taxon>Bertelyvirus BL9</taxon>
    </lineage>
</organism>
<keyword evidence="1" id="KW-1133">Transmembrane helix</keyword>
<gene>
    <name evidence="2" type="ORF">CcrBL9_gp498</name>
</gene>
<keyword evidence="3" id="KW-1185">Reference proteome</keyword>
<reference evidence="2 3" key="2">
    <citation type="submission" date="2018-09" db="EMBL/GenBank/DDBJ databases">
        <title>Giant CbK-like Caulobacter bacteriophages have genetically divergent genomes.</title>
        <authorList>
            <person name="Wilson K."/>
            <person name="Ely B."/>
        </authorList>
    </citation>
    <scope>NUCLEOTIDE SEQUENCE [LARGE SCALE GENOMIC DNA]</scope>
</reference>
<protein>
    <submittedName>
        <fullName evidence="2">Uncharacterized protein</fullName>
    </submittedName>
</protein>